<dbReference type="InterPro" id="IPR036875">
    <property type="entry name" value="Znf_CCHC_sf"/>
</dbReference>
<evidence type="ECO:0000259" key="3">
    <source>
        <dbReference type="PROSITE" id="PS50158"/>
    </source>
</evidence>
<feature type="domain" description="CCHC-type" evidence="3">
    <location>
        <begin position="121"/>
        <end position="136"/>
    </location>
</feature>
<name>A0AAW0KH48_QUESU</name>
<reference evidence="4 5" key="1">
    <citation type="journal article" date="2018" name="Sci. Data">
        <title>The draft genome sequence of cork oak.</title>
        <authorList>
            <person name="Ramos A.M."/>
            <person name="Usie A."/>
            <person name="Barbosa P."/>
            <person name="Barros P.M."/>
            <person name="Capote T."/>
            <person name="Chaves I."/>
            <person name="Simoes F."/>
            <person name="Abreu I."/>
            <person name="Carrasquinho I."/>
            <person name="Faro C."/>
            <person name="Guimaraes J.B."/>
            <person name="Mendonca D."/>
            <person name="Nobrega F."/>
            <person name="Rodrigues L."/>
            <person name="Saibo N.J.M."/>
            <person name="Varela M.C."/>
            <person name="Egas C."/>
            <person name="Matos J."/>
            <person name="Miguel C.M."/>
            <person name="Oliveira M.M."/>
            <person name="Ricardo C.P."/>
            <person name="Goncalves S."/>
        </authorList>
    </citation>
    <scope>NUCLEOTIDE SEQUENCE [LARGE SCALE GENOMIC DNA]</scope>
    <source>
        <strain evidence="5">cv. HL8</strain>
    </source>
</reference>
<feature type="region of interest" description="Disordered" evidence="2">
    <location>
        <begin position="141"/>
        <end position="179"/>
    </location>
</feature>
<accession>A0AAW0KH48</accession>
<sequence length="587" mass="65425">MSVVWVENVVLKGGPWFVGQQFLAIRKWEPEFKAEEASFSSVAVWIRLPGLPIEFYEPTILKKVGSAIGPVLRIDSYTANGARGRFARLCVQINIDHPLIYSVKIGKMVQLVQYEGINMLCFSCGRLGHRLANCPEVVRSNVGASSSPSTQSPPRNQSSSVSLEKDQSGELSQERSIPNADVELEHVGTVYGEWMVVARKKKPNGKSNTHSNGFKVDETKGQDVIPNPRDPHEIPRDAAPDTRRDMKRKASTTNAGKDRLRGGSSQEKFGFSQGQLKGNKGFSFKASSTFSKSNLRKSNTDRVGNHSGGWDQNPWLPKTPLSTNSLFCFGAGSSENDISRLPLGKASEREINPSGEINYSRNPKGPDGDLGVVQCGGDGVMEEHLPVNRGAMKPNFKKTALDLIEWHQPAIFVVTENRIDGPRADSIIRGLPFDGAYSTETIGFAGGIWLLWRSELVDMDILSATEQRFMPLCREAWEGNIQDVYFAVEKFTRKAKDWNKEVFGDIFWRKRNLTARLLGVEKALANNPSQRVKETFIMGFKELYSSEQVFCHQTKEYNTIAISLDHLIGIDTHKKLDEIEDGEVKKT</sequence>
<keyword evidence="1" id="KW-0862">Zinc</keyword>
<dbReference type="PANTHER" id="PTHR31286">
    <property type="entry name" value="GLYCINE-RICH CELL WALL STRUCTURAL PROTEIN 1.8-LIKE"/>
    <property type="match status" value="1"/>
</dbReference>
<dbReference type="EMBL" id="PKMF04000304">
    <property type="protein sequence ID" value="KAK7838579.1"/>
    <property type="molecule type" value="Genomic_DNA"/>
</dbReference>
<dbReference type="InterPro" id="IPR040256">
    <property type="entry name" value="At4g02000-like"/>
</dbReference>
<protein>
    <recommendedName>
        <fullName evidence="3">CCHC-type domain-containing protein</fullName>
    </recommendedName>
</protein>
<evidence type="ECO:0000313" key="5">
    <source>
        <dbReference type="Proteomes" id="UP000237347"/>
    </source>
</evidence>
<evidence type="ECO:0000256" key="2">
    <source>
        <dbReference type="SAM" id="MobiDB-lite"/>
    </source>
</evidence>
<feature type="compositionally biased region" description="Basic and acidic residues" evidence="2">
    <location>
        <begin position="229"/>
        <end position="244"/>
    </location>
</feature>
<proteinExistence type="predicted"/>
<dbReference type="SMART" id="SM00343">
    <property type="entry name" value="ZnF_C2HC"/>
    <property type="match status" value="1"/>
</dbReference>
<evidence type="ECO:0000313" key="4">
    <source>
        <dbReference type="EMBL" id="KAK7838579.1"/>
    </source>
</evidence>
<evidence type="ECO:0000256" key="1">
    <source>
        <dbReference type="PROSITE-ProRule" id="PRU00047"/>
    </source>
</evidence>
<keyword evidence="1" id="KW-0863">Zinc-finger</keyword>
<feature type="region of interest" description="Disordered" evidence="2">
    <location>
        <begin position="202"/>
        <end position="277"/>
    </location>
</feature>
<feature type="compositionally biased region" description="Polar residues" evidence="2">
    <location>
        <begin position="263"/>
        <end position="276"/>
    </location>
</feature>
<feature type="compositionally biased region" description="Polar residues" evidence="2">
    <location>
        <begin position="142"/>
        <end position="162"/>
    </location>
</feature>
<dbReference type="AlphaFoldDB" id="A0AAW0KH48"/>
<keyword evidence="5" id="KW-1185">Reference proteome</keyword>
<dbReference type="PROSITE" id="PS50158">
    <property type="entry name" value="ZF_CCHC"/>
    <property type="match status" value="1"/>
</dbReference>
<dbReference type="InterPro" id="IPR001878">
    <property type="entry name" value="Znf_CCHC"/>
</dbReference>
<comment type="caution">
    <text evidence="4">The sequence shown here is derived from an EMBL/GenBank/DDBJ whole genome shotgun (WGS) entry which is preliminary data.</text>
</comment>
<dbReference type="SUPFAM" id="SSF57756">
    <property type="entry name" value="Retrovirus zinc finger-like domains"/>
    <property type="match status" value="1"/>
</dbReference>
<dbReference type="GO" id="GO:0003676">
    <property type="term" value="F:nucleic acid binding"/>
    <property type="evidence" value="ECO:0007669"/>
    <property type="project" value="InterPro"/>
</dbReference>
<dbReference type="PANTHER" id="PTHR31286:SF99">
    <property type="entry name" value="DUF4283 DOMAIN-CONTAINING PROTEIN"/>
    <property type="match status" value="1"/>
</dbReference>
<keyword evidence="1" id="KW-0479">Metal-binding</keyword>
<dbReference type="Proteomes" id="UP000237347">
    <property type="component" value="Unassembled WGS sequence"/>
</dbReference>
<feature type="region of interest" description="Disordered" evidence="2">
    <location>
        <begin position="290"/>
        <end position="317"/>
    </location>
</feature>
<organism evidence="4 5">
    <name type="scientific">Quercus suber</name>
    <name type="common">Cork oak</name>
    <dbReference type="NCBI Taxonomy" id="58331"/>
    <lineage>
        <taxon>Eukaryota</taxon>
        <taxon>Viridiplantae</taxon>
        <taxon>Streptophyta</taxon>
        <taxon>Embryophyta</taxon>
        <taxon>Tracheophyta</taxon>
        <taxon>Spermatophyta</taxon>
        <taxon>Magnoliopsida</taxon>
        <taxon>eudicotyledons</taxon>
        <taxon>Gunneridae</taxon>
        <taxon>Pentapetalae</taxon>
        <taxon>rosids</taxon>
        <taxon>fabids</taxon>
        <taxon>Fagales</taxon>
        <taxon>Fagaceae</taxon>
        <taxon>Quercus</taxon>
    </lineage>
</organism>
<gene>
    <name evidence="4" type="ORF">CFP56_019525</name>
</gene>
<dbReference type="GO" id="GO:0008270">
    <property type="term" value="F:zinc ion binding"/>
    <property type="evidence" value="ECO:0007669"/>
    <property type="project" value="UniProtKB-KW"/>
</dbReference>